<accession>A0A151IAD7</accession>
<protein>
    <submittedName>
        <fullName evidence="1">Uncharacterized protein</fullName>
    </submittedName>
</protein>
<gene>
    <name evidence="1" type="ORF">ALC62_13098</name>
</gene>
<dbReference type="EMBL" id="KQ978227">
    <property type="protein sequence ID" value="KYM96228.1"/>
    <property type="molecule type" value="Genomic_DNA"/>
</dbReference>
<proteinExistence type="predicted"/>
<name>A0A151IAD7_9HYME</name>
<dbReference type="AlphaFoldDB" id="A0A151IAD7"/>
<reference evidence="1 2" key="1">
    <citation type="submission" date="2016-03" db="EMBL/GenBank/DDBJ databases">
        <title>Cyphomyrmex costatus WGS genome.</title>
        <authorList>
            <person name="Nygaard S."/>
            <person name="Hu H."/>
            <person name="Boomsma J."/>
            <person name="Zhang G."/>
        </authorList>
    </citation>
    <scope>NUCLEOTIDE SEQUENCE [LARGE SCALE GENOMIC DNA]</scope>
    <source>
        <strain evidence="1">MS0001</strain>
        <tissue evidence="1">Whole body</tissue>
    </source>
</reference>
<dbReference type="Proteomes" id="UP000078542">
    <property type="component" value="Unassembled WGS sequence"/>
</dbReference>
<evidence type="ECO:0000313" key="2">
    <source>
        <dbReference type="Proteomes" id="UP000078542"/>
    </source>
</evidence>
<feature type="non-terminal residue" evidence="1">
    <location>
        <position position="1"/>
    </location>
</feature>
<organism evidence="1 2">
    <name type="scientific">Cyphomyrmex costatus</name>
    <dbReference type="NCBI Taxonomy" id="456900"/>
    <lineage>
        <taxon>Eukaryota</taxon>
        <taxon>Metazoa</taxon>
        <taxon>Ecdysozoa</taxon>
        <taxon>Arthropoda</taxon>
        <taxon>Hexapoda</taxon>
        <taxon>Insecta</taxon>
        <taxon>Pterygota</taxon>
        <taxon>Neoptera</taxon>
        <taxon>Endopterygota</taxon>
        <taxon>Hymenoptera</taxon>
        <taxon>Apocrita</taxon>
        <taxon>Aculeata</taxon>
        <taxon>Formicoidea</taxon>
        <taxon>Formicidae</taxon>
        <taxon>Myrmicinae</taxon>
        <taxon>Cyphomyrmex</taxon>
    </lineage>
</organism>
<evidence type="ECO:0000313" key="1">
    <source>
        <dbReference type="EMBL" id="KYM96228.1"/>
    </source>
</evidence>
<sequence length="75" mass="8793">TLLHEKLRVGIERVDAGRGDRSKKTRLLFACRHPDAMVGKDGARGEWERAMCRALGFCLVMVPRRRRRWFVRRAD</sequence>
<keyword evidence="2" id="KW-1185">Reference proteome</keyword>